<proteinExistence type="predicted"/>
<gene>
    <name evidence="1" type="ORF">GCM10007890_12580</name>
</gene>
<organism evidence="1 2">
    <name type="scientific">Methylobacterium tardum</name>
    <dbReference type="NCBI Taxonomy" id="374432"/>
    <lineage>
        <taxon>Bacteria</taxon>
        <taxon>Pseudomonadati</taxon>
        <taxon>Pseudomonadota</taxon>
        <taxon>Alphaproteobacteria</taxon>
        <taxon>Hyphomicrobiales</taxon>
        <taxon>Methylobacteriaceae</taxon>
        <taxon>Methylobacterium</taxon>
    </lineage>
</organism>
<sequence>MIVSPSERARQIYASPNGDHWHLLFDPTTGHSFVRHTGNVASGGHVTDFSLATFLASGRNGPEHQELWRLIATLVGEDGPRPGLRDSA</sequence>
<evidence type="ECO:0000313" key="2">
    <source>
        <dbReference type="Proteomes" id="UP001157440"/>
    </source>
</evidence>
<name>A0AA37T9B4_9HYPH</name>
<accession>A0AA37T9B4</accession>
<comment type="caution">
    <text evidence="1">The sequence shown here is derived from an EMBL/GenBank/DDBJ whole genome shotgun (WGS) entry which is preliminary data.</text>
</comment>
<keyword evidence="2" id="KW-1185">Reference proteome</keyword>
<dbReference type="EMBL" id="BSPL01000010">
    <property type="protein sequence ID" value="GLS69246.1"/>
    <property type="molecule type" value="Genomic_DNA"/>
</dbReference>
<reference evidence="2" key="1">
    <citation type="journal article" date="2019" name="Int. J. Syst. Evol. Microbiol.">
        <title>The Global Catalogue of Microorganisms (GCM) 10K type strain sequencing project: providing services to taxonomists for standard genome sequencing and annotation.</title>
        <authorList>
            <consortium name="The Broad Institute Genomics Platform"/>
            <consortium name="The Broad Institute Genome Sequencing Center for Infectious Disease"/>
            <person name="Wu L."/>
            <person name="Ma J."/>
        </authorList>
    </citation>
    <scope>NUCLEOTIDE SEQUENCE [LARGE SCALE GENOMIC DNA]</scope>
    <source>
        <strain evidence="2">NBRC 103632</strain>
    </source>
</reference>
<protein>
    <submittedName>
        <fullName evidence="1">Uncharacterized protein</fullName>
    </submittedName>
</protein>
<dbReference type="AlphaFoldDB" id="A0AA37T9B4"/>
<evidence type="ECO:0000313" key="1">
    <source>
        <dbReference type="EMBL" id="GLS69246.1"/>
    </source>
</evidence>
<dbReference type="Proteomes" id="UP001157440">
    <property type="component" value="Unassembled WGS sequence"/>
</dbReference>